<dbReference type="Pfam" id="PF03150">
    <property type="entry name" value="CCP_MauG"/>
    <property type="match status" value="1"/>
</dbReference>
<keyword evidence="5 10" id="KW-0560">Oxidoreductase</keyword>
<name>A0A7X0IWY8_9HYPH</name>
<gene>
    <name evidence="10" type="ORF">GGD46_005994</name>
</gene>
<evidence type="ECO:0000256" key="3">
    <source>
        <dbReference type="ARBA" id="ARBA00022723"/>
    </source>
</evidence>
<protein>
    <submittedName>
        <fullName evidence="10">Cytochrome c peroxidase</fullName>
        <ecNumber evidence="10">1.11.1.5</ecNumber>
    </submittedName>
</protein>
<evidence type="ECO:0000259" key="9">
    <source>
        <dbReference type="PROSITE" id="PS51007"/>
    </source>
</evidence>
<dbReference type="GO" id="GO:0004130">
    <property type="term" value="F:cytochrome-c peroxidase activity"/>
    <property type="evidence" value="ECO:0007669"/>
    <property type="project" value="UniProtKB-EC"/>
</dbReference>
<keyword evidence="2 7" id="KW-0349">Heme</keyword>
<dbReference type="GO" id="GO:0046872">
    <property type="term" value="F:metal ion binding"/>
    <property type="evidence" value="ECO:0007669"/>
    <property type="project" value="UniProtKB-KW"/>
</dbReference>
<evidence type="ECO:0000313" key="10">
    <source>
        <dbReference type="EMBL" id="MBB6488674.1"/>
    </source>
</evidence>
<dbReference type="PANTHER" id="PTHR30600">
    <property type="entry name" value="CYTOCHROME C PEROXIDASE-RELATED"/>
    <property type="match status" value="1"/>
</dbReference>
<organism evidence="10 11">
    <name type="scientific">Rhizobium lusitanum</name>
    <dbReference type="NCBI Taxonomy" id="293958"/>
    <lineage>
        <taxon>Bacteria</taxon>
        <taxon>Pseudomonadati</taxon>
        <taxon>Pseudomonadota</taxon>
        <taxon>Alphaproteobacteria</taxon>
        <taxon>Hyphomicrobiales</taxon>
        <taxon>Rhizobiaceae</taxon>
        <taxon>Rhizobium/Agrobacterium group</taxon>
        <taxon>Rhizobium</taxon>
    </lineage>
</organism>
<dbReference type="SUPFAM" id="SSF46626">
    <property type="entry name" value="Cytochrome c"/>
    <property type="match status" value="2"/>
</dbReference>
<keyword evidence="10" id="KW-0575">Peroxidase</keyword>
<comment type="caution">
    <text evidence="10">The sequence shown here is derived from an EMBL/GenBank/DDBJ whole genome shotgun (WGS) entry which is preliminary data.</text>
</comment>
<dbReference type="AlphaFoldDB" id="A0A7X0IWY8"/>
<dbReference type="Proteomes" id="UP000565576">
    <property type="component" value="Unassembled WGS sequence"/>
</dbReference>
<dbReference type="InterPro" id="IPR004852">
    <property type="entry name" value="Di-haem_cyt_c_peroxidsae"/>
</dbReference>
<feature type="region of interest" description="Disordered" evidence="8">
    <location>
        <begin position="23"/>
        <end position="45"/>
    </location>
</feature>
<evidence type="ECO:0000256" key="5">
    <source>
        <dbReference type="ARBA" id="ARBA00023002"/>
    </source>
</evidence>
<feature type="domain" description="Cytochrome c" evidence="9">
    <location>
        <begin position="135"/>
        <end position="311"/>
    </location>
</feature>
<dbReference type="EC" id="1.11.1.5" evidence="10"/>
<evidence type="ECO:0000256" key="7">
    <source>
        <dbReference type="PROSITE-ProRule" id="PRU00433"/>
    </source>
</evidence>
<feature type="region of interest" description="Disordered" evidence="8">
    <location>
        <begin position="272"/>
        <end position="296"/>
    </location>
</feature>
<sequence length="318" mass="34988">MRAAPSLKYLQVVPPFSEHFFESEDEADESIDNGPTGGLTWDGRVDRGSEQAKIPLLSDFEMGNKSGVEVGRHVLKAGYGKAIADIAGPKAGGDPAIAFRTALKALEVFQQDYKTFYPYSSKYDAVLAGKVALTPQEARGLELFNAPDKGNCASCHVSQRGHDGTPPQFTDYGLIAIGVPRNRDIPANKDPAFRDLGLCGPLRTDFIGRQEYCGLFRTPTLRNVALRKVFFHNGGVHSLQDAVRFYVERETHPERWYPRKADGSLDKYDDLSEEAKANVNMDPPFDRKAGEEPALSSTEIDDVVAFLATLSDGYEPPK</sequence>
<dbReference type="InterPro" id="IPR051395">
    <property type="entry name" value="Cytochrome_c_Peroxidase/MauG"/>
</dbReference>
<evidence type="ECO:0000256" key="8">
    <source>
        <dbReference type="SAM" id="MobiDB-lite"/>
    </source>
</evidence>
<dbReference type="PROSITE" id="PS51007">
    <property type="entry name" value="CYTC"/>
    <property type="match status" value="1"/>
</dbReference>
<comment type="subcellular location">
    <subcellularLocation>
        <location evidence="1">Cell envelope</location>
    </subcellularLocation>
</comment>
<dbReference type="InterPro" id="IPR036909">
    <property type="entry name" value="Cyt_c-like_dom_sf"/>
</dbReference>
<dbReference type="Gene3D" id="1.10.760.10">
    <property type="entry name" value="Cytochrome c-like domain"/>
    <property type="match status" value="2"/>
</dbReference>
<proteinExistence type="predicted"/>
<dbReference type="GO" id="GO:0020037">
    <property type="term" value="F:heme binding"/>
    <property type="evidence" value="ECO:0007669"/>
    <property type="project" value="InterPro"/>
</dbReference>
<dbReference type="GO" id="GO:0009055">
    <property type="term" value="F:electron transfer activity"/>
    <property type="evidence" value="ECO:0007669"/>
    <property type="project" value="InterPro"/>
</dbReference>
<reference evidence="10 11" key="1">
    <citation type="submission" date="2020-08" db="EMBL/GenBank/DDBJ databases">
        <title>Genomic Encyclopedia of Type Strains, Phase IV (KMG-V): Genome sequencing to study the core and pangenomes of soil and plant-associated prokaryotes.</title>
        <authorList>
            <person name="Whitman W."/>
        </authorList>
    </citation>
    <scope>NUCLEOTIDE SEQUENCE [LARGE SCALE GENOMIC DNA]</scope>
    <source>
        <strain evidence="10 11">SEMIA 4060</strain>
    </source>
</reference>
<evidence type="ECO:0000256" key="2">
    <source>
        <dbReference type="ARBA" id="ARBA00022617"/>
    </source>
</evidence>
<dbReference type="InterPro" id="IPR009056">
    <property type="entry name" value="Cyt_c-like_dom"/>
</dbReference>
<evidence type="ECO:0000256" key="1">
    <source>
        <dbReference type="ARBA" id="ARBA00004196"/>
    </source>
</evidence>
<dbReference type="GO" id="GO:0030313">
    <property type="term" value="C:cell envelope"/>
    <property type="evidence" value="ECO:0007669"/>
    <property type="project" value="UniProtKB-SubCell"/>
</dbReference>
<evidence type="ECO:0000313" key="11">
    <source>
        <dbReference type="Proteomes" id="UP000565576"/>
    </source>
</evidence>
<keyword evidence="6 7" id="KW-0408">Iron</keyword>
<dbReference type="EMBL" id="JACHBG010000025">
    <property type="protein sequence ID" value="MBB6488674.1"/>
    <property type="molecule type" value="Genomic_DNA"/>
</dbReference>
<accession>A0A7X0IWY8</accession>
<keyword evidence="3 7" id="KW-0479">Metal-binding</keyword>
<evidence type="ECO:0000256" key="6">
    <source>
        <dbReference type="ARBA" id="ARBA00023004"/>
    </source>
</evidence>
<dbReference type="PANTHER" id="PTHR30600:SF10">
    <property type="entry name" value="BLL6722 PROTEIN"/>
    <property type="match status" value="1"/>
</dbReference>
<keyword evidence="4" id="KW-0732">Signal</keyword>
<evidence type="ECO:0000256" key="4">
    <source>
        <dbReference type="ARBA" id="ARBA00022729"/>
    </source>
</evidence>